<dbReference type="GO" id="GO:0031491">
    <property type="term" value="F:nucleosome binding"/>
    <property type="evidence" value="ECO:0007669"/>
    <property type="project" value="TreeGrafter"/>
</dbReference>
<feature type="compositionally biased region" description="Basic residues" evidence="4">
    <location>
        <begin position="205"/>
        <end position="214"/>
    </location>
</feature>
<feature type="region of interest" description="Disordered" evidence="4">
    <location>
        <begin position="171"/>
        <end position="230"/>
    </location>
</feature>
<dbReference type="RefSeq" id="XP_022106056.1">
    <property type="nucleotide sequence ID" value="XM_022250364.1"/>
</dbReference>
<dbReference type="InterPro" id="IPR049121">
    <property type="entry name" value="TdIF1_C"/>
</dbReference>
<accession>A0A8B7ZRJ3</accession>
<dbReference type="AlphaFoldDB" id="A0A8B7ZRJ3"/>
<dbReference type="Pfam" id="PF21229">
    <property type="entry name" value="TdIF1_2nd"/>
    <property type="match status" value="1"/>
</dbReference>
<organism evidence="7 8">
    <name type="scientific">Acanthaster planci</name>
    <name type="common">Crown-of-thorns starfish</name>
    <dbReference type="NCBI Taxonomy" id="133434"/>
    <lineage>
        <taxon>Eukaryota</taxon>
        <taxon>Metazoa</taxon>
        <taxon>Echinodermata</taxon>
        <taxon>Eleutherozoa</taxon>
        <taxon>Asterozoa</taxon>
        <taxon>Asteroidea</taxon>
        <taxon>Valvatacea</taxon>
        <taxon>Valvatida</taxon>
        <taxon>Acanthasteridae</taxon>
        <taxon>Acanthaster</taxon>
    </lineage>
</organism>
<evidence type="ECO:0000313" key="8">
    <source>
        <dbReference type="RefSeq" id="XP_022106056.1"/>
    </source>
</evidence>
<evidence type="ECO:0000259" key="6">
    <source>
        <dbReference type="Pfam" id="PF21229"/>
    </source>
</evidence>
<dbReference type="Proteomes" id="UP000694845">
    <property type="component" value="Unplaced"/>
</dbReference>
<evidence type="ECO:0000256" key="2">
    <source>
        <dbReference type="ARBA" id="ARBA00023125"/>
    </source>
</evidence>
<evidence type="ECO:0000256" key="4">
    <source>
        <dbReference type="SAM" id="MobiDB-lite"/>
    </source>
</evidence>
<dbReference type="Pfam" id="PF18192">
    <property type="entry name" value="DNTTIP1_dimer"/>
    <property type="match status" value="1"/>
</dbReference>
<keyword evidence="2" id="KW-0238">DNA-binding</keyword>
<keyword evidence="7" id="KW-1185">Reference proteome</keyword>
<dbReference type="OrthoDB" id="5860246at2759"/>
<dbReference type="GO" id="GO:0003677">
    <property type="term" value="F:DNA binding"/>
    <property type="evidence" value="ECO:0007669"/>
    <property type="project" value="UniProtKB-KW"/>
</dbReference>
<feature type="domain" description="TdIF1 C-terminal" evidence="6">
    <location>
        <begin position="256"/>
        <end position="352"/>
    </location>
</feature>
<sequence length="375" mass="42698">MEQGETEMKSFGVINTASNDLLDIQENKEPQKIVRNPYCMTLKTFPVHKHYRLVRQPGMSYKTRSGGSTFNPIPTLDFLRGTLQHLINKDIQKVFQQYATFFQMAVENIQDNNGKDSVTEDHVLSVFRNSLEEAKGIFQPQGKCSVENSKTSESNSMSNASHIVNFKHKGSSWANEEPVPKHPKLDDDAGEAPTFSLRPTPQIQTRKRKGRPPLHHRDYTDEIPLTGGGGYKAAKPKLEVVKKEGPKWDPARLTKNTKFVMGARANKALGLGNTRGRLYIKHPDLFKYSGDQDDKQWLYEHHLMPATGGKAYMLLLEDILELANTEEYRDNHLLEETELKVFEVPEYILEKIKRYMEINRTDGDLSSSTADINDC</sequence>
<evidence type="ECO:0000256" key="3">
    <source>
        <dbReference type="ARBA" id="ARBA00023242"/>
    </source>
</evidence>
<reference evidence="8" key="1">
    <citation type="submission" date="2025-08" db="UniProtKB">
        <authorList>
            <consortium name="RefSeq"/>
        </authorList>
    </citation>
    <scope>IDENTIFICATION</scope>
</reference>
<evidence type="ECO:0000259" key="5">
    <source>
        <dbReference type="Pfam" id="PF18192"/>
    </source>
</evidence>
<dbReference type="PANTHER" id="PTHR23399">
    <property type="entry name" value="DEOXYNUCLEOTIDYLTRANSFERASE TERMINAL-INTERACTING PROTEIN 1"/>
    <property type="match status" value="1"/>
</dbReference>
<dbReference type="InterPro" id="IPR026064">
    <property type="entry name" value="TdIF1"/>
</dbReference>
<feature type="domain" description="DNTTIP1 dimerisation" evidence="5">
    <location>
        <begin position="76"/>
        <end position="140"/>
    </location>
</feature>
<feature type="compositionally biased region" description="Basic and acidic residues" evidence="4">
    <location>
        <begin position="178"/>
        <end position="187"/>
    </location>
</feature>
<name>A0A8B7ZRJ3_ACAPL</name>
<dbReference type="InterPro" id="IPR041384">
    <property type="entry name" value="DNTTIP1_dimer"/>
</dbReference>
<comment type="subcellular location">
    <subcellularLocation>
        <location evidence="1">Nucleus</location>
    </subcellularLocation>
</comment>
<evidence type="ECO:0000313" key="7">
    <source>
        <dbReference type="Proteomes" id="UP000694845"/>
    </source>
</evidence>
<dbReference type="PANTHER" id="PTHR23399:SF2">
    <property type="entry name" value="DEOXYNUCLEOTIDYLTRANSFERASE TERMINAL-INTERACTING PROTEIN 1"/>
    <property type="match status" value="1"/>
</dbReference>
<gene>
    <name evidence="8" type="primary">LOC110987553</name>
</gene>
<evidence type="ECO:0000256" key="1">
    <source>
        <dbReference type="ARBA" id="ARBA00004123"/>
    </source>
</evidence>
<keyword evidence="3" id="KW-0539">Nucleus</keyword>
<protein>
    <submittedName>
        <fullName evidence="8">Deoxynucleotidyltransferase terminal-interacting protein 1-like isoform X1</fullName>
    </submittedName>
</protein>
<dbReference type="KEGG" id="aplc:110987553"/>
<dbReference type="GeneID" id="110987553"/>
<dbReference type="GO" id="GO:0005634">
    <property type="term" value="C:nucleus"/>
    <property type="evidence" value="ECO:0007669"/>
    <property type="project" value="UniProtKB-SubCell"/>
</dbReference>
<proteinExistence type="predicted"/>